<keyword evidence="2" id="KW-1133">Transmembrane helix</keyword>
<dbReference type="InParanoid" id="C7QA71"/>
<keyword evidence="2" id="KW-0812">Transmembrane</keyword>
<gene>
    <name evidence="3" type="ordered locus">Caci_1548</name>
</gene>
<dbReference type="STRING" id="479433.Caci_1548"/>
<accession>C7QA71</accession>
<organism evidence="3 4">
    <name type="scientific">Catenulispora acidiphila (strain DSM 44928 / JCM 14897 / NBRC 102108 / NRRL B-24433 / ID139908)</name>
    <dbReference type="NCBI Taxonomy" id="479433"/>
    <lineage>
        <taxon>Bacteria</taxon>
        <taxon>Bacillati</taxon>
        <taxon>Actinomycetota</taxon>
        <taxon>Actinomycetes</taxon>
        <taxon>Catenulisporales</taxon>
        <taxon>Catenulisporaceae</taxon>
        <taxon>Catenulispora</taxon>
    </lineage>
</organism>
<feature type="region of interest" description="Disordered" evidence="1">
    <location>
        <begin position="191"/>
        <end position="213"/>
    </location>
</feature>
<dbReference type="RefSeq" id="WP_012785763.1">
    <property type="nucleotide sequence ID" value="NC_013131.1"/>
</dbReference>
<proteinExistence type="predicted"/>
<keyword evidence="4" id="KW-1185">Reference proteome</keyword>
<dbReference type="EMBL" id="CP001700">
    <property type="protein sequence ID" value="ACU70469.1"/>
    <property type="molecule type" value="Genomic_DNA"/>
</dbReference>
<evidence type="ECO:0000313" key="3">
    <source>
        <dbReference type="EMBL" id="ACU70469.1"/>
    </source>
</evidence>
<protein>
    <submittedName>
        <fullName evidence="3">Uncharacterized protein</fullName>
    </submittedName>
</protein>
<evidence type="ECO:0000256" key="2">
    <source>
        <dbReference type="SAM" id="Phobius"/>
    </source>
</evidence>
<name>C7QA71_CATAD</name>
<sequence>MEFAEWVVSGLDQLRLGQLPAGNDFYAVASAGLGGDNRLPAYMNSGDPAARAELVQVIAAAVAANPGFEQQLRDAAAAATQQPQGSVGSMPTQQAQIPVGGMPMTPPQGYAGAKPPFYKTTNGLLVIVAAAVVVVGGGIGLAVSLGGSGSGNLAAILKGTWACKASGAGSEDAGDGPLSFTVGDGTWTAGTASGTWTQNGSSATLHDAGDPTNDVKATHLPSGTGSFDVSVGSASDRSQLVSVHIKGSLSAHKLTIAVTGDSSGNLTLTCTK</sequence>
<dbReference type="AlphaFoldDB" id="C7QA71"/>
<dbReference type="Proteomes" id="UP000000851">
    <property type="component" value="Chromosome"/>
</dbReference>
<evidence type="ECO:0000313" key="4">
    <source>
        <dbReference type="Proteomes" id="UP000000851"/>
    </source>
</evidence>
<feature type="region of interest" description="Disordered" evidence="1">
    <location>
        <begin position="74"/>
        <end position="94"/>
    </location>
</feature>
<reference evidence="3 4" key="1">
    <citation type="journal article" date="2009" name="Stand. Genomic Sci.">
        <title>Complete genome sequence of Catenulispora acidiphila type strain (ID 139908).</title>
        <authorList>
            <person name="Copeland A."/>
            <person name="Lapidus A."/>
            <person name="Glavina Del Rio T."/>
            <person name="Nolan M."/>
            <person name="Lucas S."/>
            <person name="Chen F."/>
            <person name="Tice H."/>
            <person name="Cheng J.F."/>
            <person name="Bruce D."/>
            <person name="Goodwin L."/>
            <person name="Pitluck S."/>
            <person name="Mikhailova N."/>
            <person name="Pati A."/>
            <person name="Ivanova N."/>
            <person name="Mavromatis K."/>
            <person name="Chen A."/>
            <person name="Palaniappan K."/>
            <person name="Chain P."/>
            <person name="Land M."/>
            <person name="Hauser L."/>
            <person name="Chang Y.J."/>
            <person name="Jeffries C.D."/>
            <person name="Chertkov O."/>
            <person name="Brettin T."/>
            <person name="Detter J.C."/>
            <person name="Han C."/>
            <person name="Ali Z."/>
            <person name="Tindall B.J."/>
            <person name="Goker M."/>
            <person name="Bristow J."/>
            <person name="Eisen J.A."/>
            <person name="Markowitz V."/>
            <person name="Hugenholtz P."/>
            <person name="Kyrpides N.C."/>
            <person name="Klenk H.P."/>
        </authorList>
    </citation>
    <scope>NUCLEOTIDE SEQUENCE [LARGE SCALE GENOMIC DNA]</scope>
    <source>
        <strain evidence="4">DSM 44928 / JCM 14897 / NBRC 102108 / NRRL B-24433 / ID139908</strain>
    </source>
</reference>
<keyword evidence="2" id="KW-0472">Membrane</keyword>
<feature type="compositionally biased region" description="Polar residues" evidence="1">
    <location>
        <begin position="79"/>
        <end position="94"/>
    </location>
</feature>
<dbReference type="KEGG" id="cai:Caci_1548"/>
<feature type="transmembrane region" description="Helical" evidence="2">
    <location>
        <begin position="124"/>
        <end position="145"/>
    </location>
</feature>
<evidence type="ECO:0000256" key="1">
    <source>
        <dbReference type="SAM" id="MobiDB-lite"/>
    </source>
</evidence>
<dbReference type="HOGENOM" id="CLU_1021920_0_0_11"/>